<reference evidence="3" key="1">
    <citation type="submission" date="2017-09" db="EMBL/GenBank/DDBJ databases">
        <title>Depth-based differentiation of microbial function through sediment-hosted aquifers and enrichment of novel symbionts in the deep terrestrial subsurface.</title>
        <authorList>
            <person name="Probst A.J."/>
            <person name="Ladd B."/>
            <person name="Jarett J.K."/>
            <person name="Geller-Mcgrath D.E."/>
            <person name="Sieber C.M.K."/>
            <person name="Emerson J.B."/>
            <person name="Anantharaman K."/>
            <person name="Thomas B.C."/>
            <person name="Malmstrom R."/>
            <person name="Stieglmeier M."/>
            <person name="Klingl A."/>
            <person name="Woyke T."/>
            <person name="Ryan C.M."/>
            <person name="Banfield J.F."/>
        </authorList>
    </citation>
    <scope>NUCLEOTIDE SEQUENCE [LARGE SCALE GENOMIC DNA]</scope>
</reference>
<comment type="caution">
    <text evidence="2">The sequence shown here is derived from an EMBL/GenBank/DDBJ whole genome shotgun (WGS) entry which is preliminary data.</text>
</comment>
<dbReference type="AlphaFoldDB" id="A0A2H0VG62"/>
<proteinExistence type="predicted"/>
<evidence type="ECO:0000313" key="3">
    <source>
        <dbReference type="Proteomes" id="UP000231466"/>
    </source>
</evidence>
<dbReference type="Proteomes" id="UP000231466">
    <property type="component" value="Unassembled WGS sequence"/>
</dbReference>
<evidence type="ECO:0008006" key="4">
    <source>
        <dbReference type="Google" id="ProtNLM"/>
    </source>
</evidence>
<sequence length="583" mass="64268">MTWLKSFNLKTLKSLGNINQKLLIILTLVLIIAGGLFIYSRSSSRGVDIEIVIPEEDIYYGVPFSVEARFQNNSPFDLDNVRIALNLPEGLVLLEDPNKVNVLRELDFVGPNNIAEETFVVVALPSKEKDAHLIGVSATYSSGSLSAEFTESEDKKISPKDRDIEVELNLPSNVFIGRDFEITAKYKNLLKEEKELPETLLLIESSQDTTFISSDPSEKGKGKWAMNLGEENEILIKARVESGDQDVLIIKTKAILDFNGEQYVLFEKDFETLLAPSPLTFSVSLRDPKGFAFPGELLTYEINYRNNTNADLKEVVIKSQLLGDMFNFDTLNTDASFDTLSRTISWTPSRFSRLSDIKKGEGGVLSFTIGVKDNFPTEGLGGKNFVLKTKSSIESPTITGGISSDRTASSDVLEIKVAGEIGVNAEGYFRDAQSGILNNGPFPPRVNQATEYSIHWNVVGVGNDLENVVVKSRLSPGVTFQELITKEEESEFSYDEVERQVVWQIDKVLASIGVLSDSPSVIFKIEATPTLLNLGQHLPLLEMITASAKDVFAGVDLIDTDKPLDTKLPDDTTVGAETGKVIQ</sequence>
<gene>
    <name evidence="2" type="ORF">COT89_01270</name>
</gene>
<keyword evidence="1" id="KW-0472">Membrane</keyword>
<protein>
    <recommendedName>
        <fullName evidence="4">DUF11 domain-containing protein</fullName>
    </recommendedName>
</protein>
<organism evidence="2 3">
    <name type="scientific">Candidatus Colwellbacteria bacterium CG10_big_fil_rev_8_21_14_0_10_42_22</name>
    <dbReference type="NCBI Taxonomy" id="1974540"/>
    <lineage>
        <taxon>Bacteria</taxon>
        <taxon>Candidatus Colwelliibacteriota</taxon>
    </lineage>
</organism>
<evidence type="ECO:0000313" key="2">
    <source>
        <dbReference type="EMBL" id="PIR98053.1"/>
    </source>
</evidence>
<feature type="transmembrane region" description="Helical" evidence="1">
    <location>
        <begin position="21"/>
        <end position="39"/>
    </location>
</feature>
<name>A0A2H0VG62_9BACT</name>
<keyword evidence="1" id="KW-0812">Transmembrane</keyword>
<dbReference type="EMBL" id="PFAH01000005">
    <property type="protein sequence ID" value="PIR98053.1"/>
    <property type="molecule type" value="Genomic_DNA"/>
</dbReference>
<evidence type="ECO:0000256" key="1">
    <source>
        <dbReference type="SAM" id="Phobius"/>
    </source>
</evidence>
<keyword evidence="1" id="KW-1133">Transmembrane helix</keyword>
<accession>A0A2H0VG62</accession>